<evidence type="ECO:0000256" key="3">
    <source>
        <dbReference type="ARBA" id="ARBA00022786"/>
    </source>
</evidence>
<dbReference type="InterPro" id="IPR052398">
    <property type="entry name" value="Ubiquitin_hydrolase_53/54"/>
</dbReference>
<comment type="catalytic activity">
    <reaction evidence="1">
        <text>Thiol-dependent hydrolysis of ester, thioester, amide, peptide and isopeptide bonds formed by the C-terminal Gly of ubiquitin (a 76-residue protein attached to proteins as an intracellular targeting signal).</text>
        <dbReference type="EC" id="3.4.19.12"/>
    </reaction>
</comment>
<comment type="caution">
    <text evidence="5">The sequence shown here is derived from an EMBL/GenBank/DDBJ whole genome shotgun (WGS) entry which is preliminary data.</text>
</comment>
<keyword evidence="4" id="KW-0378">Hydrolase</keyword>
<dbReference type="PANTHER" id="PTHR22975">
    <property type="entry name" value="UBIQUITIN SPECIFIC PROTEINASE"/>
    <property type="match status" value="1"/>
</dbReference>
<evidence type="ECO:0000313" key="6">
    <source>
        <dbReference type="Proteomes" id="UP001488838"/>
    </source>
</evidence>
<reference evidence="5 6" key="1">
    <citation type="journal article" date="2023" name="bioRxiv">
        <title>Conserved and derived expression patterns and positive selection on dental genes reveal complex evolutionary context of ever-growing rodent molars.</title>
        <authorList>
            <person name="Calamari Z.T."/>
            <person name="Song A."/>
            <person name="Cohen E."/>
            <person name="Akter M."/>
            <person name="Roy R.D."/>
            <person name="Hallikas O."/>
            <person name="Christensen M.M."/>
            <person name="Li P."/>
            <person name="Marangoni P."/>
            <person name="Jernvall J."/>
            <person name="Klein O.D."/>
        </authorList>
    </citation>
    <scope>NUCLEOTIDE SEQUENCE [LARGE SCALE GENOMIC DNA]</scope>
    <source>
        <strain evidence="5">V071</strain>
    </source>
</reference>
<organism evidence="5 6">
    <name type="scientific">Myodes glareolus</name>
    <name type="common">Bank vole</name>
    <name type="synonym">Clethrionomys glareolus</name>
    <dbReference type="NCBI Taxonomy" id="447135"/>
    <lineage>
        <taxon>Eukaryota</taxon>
        <taxon>Metazoa</taxon>
        <taxon>Chordata</taxon>
        <taxon>Craniata</taxon>
        <taxon>Vertebrata</taxon>
        <taxon>Euteleostomi</taxon>
        <taxon>Mammalia</taxon>
        <taxon>Eutheria</taxon>
        <taxon>Euarchontoglires</taxon>
        <taxon>Glires</taxon>
        <taxon>Rodentia</taxon>
        <taxon>Myomorpha</taxon>
        <taxon>Muroidea</taxon>
        <taxon>Cricetidae</taxon>
        <taxon>Arvicolinae</taxon>
        <taxon>Myodes</taxon>
    </lineage>
</organism>
<proteinExistence type="predicted"/>
<evidence type="ECO:0000256" key="2">
    <source>
        <dbReference type="ARBA" id="ARBA00012759"/>
    </source>
</evidence>
<accession>A0AAW0ILW1</accession>
<sequence length="89" mass="9414">MSWKRNYFSGSCGSVQGMFAPRSSMSIAPSKGLSNEPGQNSCFLNSALQANEYSCFGRFCGTWTSSAVALGSLQLTSAWATPASSVLSR</sequence>
<dbReference type="PANTHER" id="PTHR22975:SF5">
    <property type="entry name" value="INACTIVE UBIQUITIN CARBOXYL-TERMINAL HYDROLASE 54"/>
    <property type="match status" value="1"/>
</dbReference>
<dbReference type="AlphaFoldDB" id="A0AAW0ILW1"/>
<dbReference type="EC" id="3.4.19.12" evidence="2"/>
<evidence type="ECO:0000256" key="4">
    <source>
        <dbReference type="ARBA" id="ARBA00022801"/>
    </source>
</evidence>
<dbReference type="EMBL" id="JBBHLL010000116">
    <property type="protein sequence ID" value="KAK7815113.1"/>
    <property type="molecule type" value="Genomic_DNA"/>
</dbReference>
<name>A0AAW0ILW1_MYOGA</name>
<evidence type="ECO:0000313" key="5">
    <source>
        <dbReference type="EMBL" id="KAK7815113.1"/>
    </source>
</evidence>
<gene>
    <name evidence="5" type="ORF">U0070_007778</name>
</gene>
<protein>
    <recommendedName>
        <fullName evidence="2">ubiquitinyl hydrolase 1</fullName>
        <ecNumber evidence="2">3.4.19.12</ecNumber>
    </recommendedName>
</protein>
<evidence type="ECO:0000256" key="1">
    <source>
        <dbReference type="ARBA" id="ARBA00000707"/>
    </source>
</evidence>
<dbReference type="Proteomes" id="UP001488838">
    <property type="component" value="Unassembled WGS sequence"/>
</dbReference>
<keyword evidence="3" id="KW-0833">Ubl conjugation pathway</keyword>
<keyword evidence="6" id="KW-1185">Reference proteome</keyword>
<dbReference type="GO" id="GO:0004843">
    <property type="term" value="F:cysteine-type deubiquitinase activity"/>
    <property type="evidence" value="ECO:0007669"/>
    <property type="project" value="UniProtKB-EC"/>
</dbReference>